<protein>
    <submittedName>
        <fullName evidence="3">Ypk2p</fullName>
    </submittedName>
</protein>
<feature type="domain" description="Protein kinase" evidence="2">
    <location>
        <begin position="1306"/>
        <end position="1576"/>
    </location>
</feature>
<dbReference type="GO" id="GO:0005524">
    <property type="term" value="F:ATP binding"/>
    <property type="evidence" value="ECO:0007669"/>
    <property type="project" value="UniProtKB-UniRule"/>
</dbReference>
<dbReference type="Pfam" id="PF07714">
    <property type="entry name" value="PK_Tyr_Ser-Thr"/>
    <property type="match status" value="1"/>
</dbReference>
<dbReference type="GO" id="GO:0004672">
    <property type="term" value="F:protein kinase activity"/>
    <property type="evidence" value="ECO:0007669"/>
    <property type="project" value="InterPro"/>
</dbReference>
<evidence type="ECO:0000259" key="2">
    <source>
        <dbReference type="PROSITE" id="PS50011"/>
    </source>
</evidence>
<dbReference type="HOGENOM" id="CLU_000288_7_8_1"/>
<keyword evidence="1" id="KW-0067">ATP-binding</keyword>
<dbReference type="PANTHER" id="PTHR23257:SF963">
    <property type="entry name" value="AT08303P"/>
    <property type="match status" value="1"/>
</dbReference>
<dbReference type="PROSITE" id="PS00107">
    <property type="entry name" value="PROTEIN_KINASE_ATP"/>
    <property type="match status" value="1"/>
</dbReference>
<evidence type="ECO:0000313" key="3">
    <source>
        <dbReference type="EMBL" id="EXX70347.1"/>
    </source>
</evidence>
<dbReference type="InterPro" id="IPR011009">
    <property type="entry name" value="Kinase-like_dom_sf"/>
</dbReference>
<dbReference type="InterPro" id="IPR000719">
    <property type="entry name" value="Prot_kinase_dom"/>
</dbReference>
<feature type="binding site" evidence="1">
    <location>
        <position position="1342"/>
    </location>
    <ligand>
        <name>ATP</name>
        <dbReference type="ChEBI" id="CHEBI:30616"/>
    </ligand>
</feature>
<dbReference type="InterPro" id="IPR001245">
    <property type="entry name" value="Ser-Thr/Tyr_kinase_cat_dom"/>
</dbReference>
<dbReference type="SUPFAM" id="SSF56112">
    <property type="entry name" value="Protein kinase-like (PK-like)"/>
    <property type="match status" value="1"/>
</dbReference>
<dbReference type="Gene3D" id="1.10.510.10">
    <property type="entry name" value="Transferase(Phosphotransferase) domain 1"/>
    <property type="match status" value="1"/>
</dbReference>
<gene>
    <name evidence="3" type="ORF">RirG_088280</name>
</gene>
<dbReference type="STRING" id="1432141.A0A015JLF6"/>
<organism evidence="3 4">
    <name type="scientific">Rhizophagus irregularis (strain DAOM 197198w)</name>
    <name type="common">Glomus intraradices</name>
    <dbReference type="NCBI Taxonomy" id="1432141"/>
    <lineage>
        <taxon>Eukaryota</taxon>
        <taxon>Fungi</taxon>
        <taxon>Fungi incertae sedis</taxon>
        <taxon>Mucoromycota</taxon>
        <taxon>Glomeromycotina</taxon>
        <taxon>Glomeromycetes</taxon>
        <taxon>Glomerales</taxon>
        <taxon>Glomeraceae</taxon>
        <taxon>Rhizophagus</taxon>
    </lineage>
</organism>
<accession>A0A015JLF6</accession>
<dbReference type="GO" id="GO:0007165">
    <property type="term" value="P:signal transduction"/>
    <property type="evidence" value="ECO:0007669"/>
    <property type="project" value="TreeGrafter"/>
</dbReference>
<dbReference type="PROSITE" id="PS50011">
    <property type="entry name" value="PROTEIN_KINASE_DOM"/>
    <property type="match status" value="1"/>
</dbReference>
<keyword evidence="4" id="KW-1185">Reference proteome</keyword>
<comment type="caution">
    <text evidence="3">The sequence shown here is derived from an EMBL/GenBank/DDBJ whole genome shotgun (WGS) entry which is preliminary data.</text>
</comment>
<proteinExistence type="predicted"/>
<keyword evidence="1" id="KW-0547">Nucleotide-binding</keyword>
<evidence type="ECO:0000313" key="4">
    <source>
        <dbReference type="Proteomes" id="UP000022910"/>
    </source>
</evidence>
<dbReference type="GO" id="GO:0005737">
    <property type="term" value="C:cytoplasm"/>
    <property type="evidence" value="ECO:0007669"/>
    <property type="project" value="TreeGrafter"/>
</dbReference>
<evidence type="ECO:0000256" key="1">
    <source>
        <dbReference type="PROSITE-ProRule" id="PRU10141"/>
    </source>
</evidence>
<dbReference type="InterPro" id="IPR017441">
    <property type="entry name" value="Protein_kinase_ATP_BS"/>
</dbReference>
<dbReference type="PANTHER" id="PTHR23257">
    <property type="entry name" value="SERINE-THREONINE PROTEIN KINASE"/>
    <property type="match status" value="1"/>
</dbReference>
<sequence length="1647" mass="196389">MSLQCKRCGNEYTDKVVKWCRSCQINSLKNYIIINGNEKIDEFIKEMQLKVNSYYDIVFEWIPYSHFNNIEEISGDGYITVYSAIWHNSPLYYDEHKIGYTRYQFCRNKNVILKCLYDSQIITNKFLNKVNTYSIKRQDDTRKIYGISQNPDTKDYIMVLEDGYCEKCDKKHDANHKWYKSCQINYLKRNFTSWTSGNENIDQIIQEMQLKIESYNDDIVFEWIPYYQFYYIEEIGKDGYVEVHSATWEGSLLCWYNKNILNNQKKNQYKKVILKHFRNSQTDKFSDKVNAYSIKQQDDTRKIYGISQNPDTKDYIMVLEDGYCEKCDEKHDAIHKWYKSCQISYLKSNFTNWTSGNENIDQFIQEMQLKIKSYDDIVFEWIPYDKFYNIEKIGEYGYITVHSAIWRGGLLHYNENIHIQYNQKESYNKKVTLKFLCNLRYTTHKLQNEVNAYSINNRNNIRKIFGISQNPQTKDYIMVLEDGYCEKCDKKYTDTFNKWCKLCQINYLKRNFTNWTSGNKKIDQFIQNMQLKIDSYYDIVFEWISYSQFSNIKKISNDAVYSAIWTGDLLCYNEKMNNQENQNKNVALKRLCNPQYTFIGYYIKLSKVNAYSIKRQDEIRNIYGISQNPDTKDYIMVLETNGKFCEKCDKKFTDINHKWCKPCQLNYFKSNFTNWTSGNKIIDQFIQEIQLKIDSYDDIVFEWMPYNQFDDIKEIGEYGYLTIYSAIWKYDQLCYDGDKTEYTRKKFSKNKFVTLKCFHNSQTDKFSDKINAYSIENQDYICKIYGISQNPHTKDYIMVLEVNGKFCEKCDKKYTDINHKWCKPCQLNYLKRNFTSWTSGNEKIDRFIQEIQLKIDSYDDTVFEWMPYNQFDDIKEISEYGHITIYSAIWKYDQLCYDGDKNTNVTLKCFRNSQTDEFLDKVNAYSIKNQDDICKIYGISQNPHTKDYIIVLEINGEYCEKCDKKYTDINHKWCKPCQLNYLKRNFASWTSGNEKIDQYIQVMQLKIESYDDTVFEWIPYYQFYNIKEIGKNGYVVVHSAIWKGNLLWYNENILNYQKVNAYSIKNQDDICKIYGISQNPHTKDYIMVLEVNGEYCENCDKKYTDINHKWCKPCQLNYLKSNSTNWTSGNEVIDQFILEIQLKIDSYKDIVFEWIPYNQFSYFKEIYDNNTKIYSAIWKDGPLHYYDNVMGWTRKRSVNMKVILKYLHNLQDIIEEFYNEYNILYGISQDPNINGYIVIQAEYCKKCGEKYMEALHSWYNPCKIDHLKSLTSWTSRNETIDDIIKKAQLNNSYFNNTFEWISYDQFNDIKEIGKGGFATVYSAIWKDGPLYYNNNEKKWIRKSGANKKVALKCLHNSQNITNELLHEAKVHSMKKSIYILNFYGISQNPDSKEYIMVLDYIEGGDFNKWMTKNHNKFNWSYKLLSLWNTIRGLKEIHQKQMVHRDFHTGNVLVKNEYWPCISDMGLCGKVDDIDETKIFGVMPYVAPEVLKGEKYTQAADIYSLGMFMYFIATGKQPFYNRAHDQYLVISICEGVRPEINEPEAPICYIDLMKRCWDSNPDNRPNINEIFELMELFNDSKHNEIGKQLKEAEGYRKANPLSIEVIQSNTHPQAIYTSRLLNSFTKSLSKYDNVDSNSVEIIDFTKLC</sequence>
<dbReference type="OrthoDB" id="346907at2759"/>
<reference evidence="3 4" key="1">
    <citation type="submission" date="2014-02" db="EMBL/GenBank/DDBJ databases">
        <title>Single nucleus genome sequencing reveals high similarity among nuclei of an endomycorrhizal fungus.</title>
        <authorList>
            <person name="Lin K."/>
            <person name="Geurts R."/>
            <person name="Zhang Z."/>
            <person name="Limpens E."/>
            <person name="Saunders D.G."/>
            <person name="Mu D."/>
            <person name="Pang E."/>
            <person name="Cao H."/>
            <person name="Cha H."/>
            <person name="Lin T."/>
            <person name="Zhou Q."/>
            <person name="Shang Y."/>
            <person name="Li Y."/>
            <person name="Ivanov S."/>
            <person name="Sharma T."/>
            <person name="Velzen R.V."/>
            <person name="Ruijter N.D."/>
            <person name="Aanen D.K."/>
            <person name="Win J."/>
            <person name="Kamoun S."/>
            <person name="Bisseling T."/>
            <person name="Huang S."/>
        </authorList>
    </citation>
    <scope>NUCLEOTIDE SEQUENCE [LARGE SCALE GENOMIC DNA]</scope>
    <source>
        <strain evidence="4">DAOM197198w</strain>
    </source>
</reference>
<dbReference type="InterPro" id="IPR050167">
    <property type="entry name" value="Ser_Thr_protein_kinase"/>
</dbReference>
<dbReference type="Proteomes" id="UP000022910">
    <property type="component" value="Unassembled WGS sequence"/>
</dbReference>
<name>A0A015JLF6_RHIIW</name>
<dbReference type="EMBL" id="JEMT01016612">
    <property type="protein sequence ID" value="EXX70347.1"/>
    <property type="molecule type" value="Genomic_DNA"/>
</dbReference>